<name>A0A0E9VBT8_ANGAN</name>
<reference evidence="1" key="2">
    <citation type="journal article" date="2015" name="Fish Shellfish Immunol.">
        <title>Early steps in the European eel (Anguilla anguilla)-Vibrio vulnificus interaction in the gills: Role of the RtxA13 toxin.</title>
        <authorList>
            <person name="Callol A."/>
            <person name="Pajuelo D."/>
            <person name="Ebbesson L."/>
            <person name="Teles M."/>
            <person name="MacKenzie S."/>
            <person name="Amaro C."/>
        </authorList>
    </citation>
    <scope>NUCLEOTIDE SEQUENCE</scope>
</reference>
<sequence>MINAVNACTQQSFRLKTSHWSLGSQKVQGLAILQAGLC</sequence>
<proteinExistence type="predicted"/>
<dbReference type="AlphaFoldDB" id="A0A0E9VBT8"/>
<accession>A0A0E9VBT8</accession>
<reference evidence="1" key="1">
    <citation type="submission" date="2014-11" db="EMBL/GenBank/DDBJ databases">
        <authorList>
            <person name="Amaro Gonzalez C."/>
        </authorList>
    </citation>
    <scope>NUCLEOTIDE SEQUENCE</scope>
</reference>
<dbReference type="EMBL" id="GBXM01033101">
    <property type="protein sequence ID" value="JAH75476.1"/>
    <property type="molecule type" value="Transcribed_RNA"/>
</dbReference>
<organism evidence="1">
    <name type="scientific">Anguilla anguilla</name>
    <name type="common">European freshwater eel</name>
    <name type="synonym">Muraena anguilla</name>
    <dbReference type="NCBI Taxonomy" id="7936"/>
    <lineage>
        <taxon>Eukaryota</taxon>
        <taxon>Metazoa</taxon>
        <taxon>Chordata</taxon>
        <taxon>Craniata</taxon>
        <taxon>Vertebrata</taxon>
        <taxon>Euteleostomi</taxon>
        <taxon>Actinopterygii</taxon>
        <taxon>Neopterygii</taxon>
        <taxon>Teleostei</taxon>
        <taxon>Anguilliformes</taxon>
        <taxon>Anguillidae</taxon>
        <taxon>Anguilla</taxon>
    </lineage>
</organism>
<evidence type="ECO:0000313" key="1">
    <source>
        <dbReference type="EMBL" id="JAH75476.1"/>
    </source>
</evidence>
<protein>
    <submittedName>
        <fullName evidence="1">Uncharacterized protein</fullName>
    </submittedName>
</protein>